<evidence type="ECO:0000313" key="2">
    <source>
        <dbReference type="EMBL" id="MVO10755.1"/>
    </source>
</evidence>
<feature type="transmembrane region" description="Helical" evidence="1">
    <location>
        <begin position="51"/>
        <end position="71"/>
    </location>
</feature>
<proteinExistence type="predicted"/>
<keyword evidence="1" id="KW-1133">Transmembrane helix</keyword>
<protein>
    <submittedName>
        <fullName evidence="2">Uncharacterized protein</fullName>
    </submittedName>
</protein>
<evidence type="ECO:0000256" key="1">
    <source>
        <dbReference type="SAM" id="Phobius"/>
    </source>
</evidence>
<name>A0A6I4IVB8_9FLAO</name>
<keyword evidence="1" id="KW-0812">Transmembrane</keyword>
<dbReference type="OrthoDB" id="1367010at2"/>
<evidence type="ECO:0000313" key="3">
    <source>
        <dbReference type="Proteomes" id="UP000431264"/>
    </source>
</evidence>
<gene>
    <name evidence="2" type="ORF">GOQ30_16410</name>
</gene>
<keyword evidence="1" id="KW-0472">Membrane</keyword>
<dbReference type="Proteomes" id="UP000431264">
    <property type="component" value="Unassembled WGS sequence"/>
</dbReference>
<sequence>MKEYEIRVINDKEIIINFFFDSKSTVFSFLFSVIIFTFLIFKIKLDVLIDIWIYLIILFILLMYLTFNKFYEWNKNKSHKLTINKADLFINNKFFCKISNIESVNIAYSINQFESGWKVYLSRYLNSHDYIIKRRLTEKDALIIAEKLSLFFDKPIVRDS</sequence>
<reference evidence="3" key="1">
    <citation type="submission" date="2019-05" db="EMBL/GenBank/DDBJ databases">
        <title>Flavobacterium profundi sp. nov., isolated from a deep-sea seamount.</title>
        <authorList>
            <person name="Zhang D.-C."/>
        </authorList>
    </citation>
    <scope>NUCLEOTIDE SEQUENCE [LARGE SCALE GENOMIC DNA]</scope>
    <source>
        <strain evidence="3">TP390</strain>
    </source>
</reference>
<dbReference type="RefSeq" id="WP_140999181.1">
    <property type="nucleotide sequence ID" value="NZ_VDCZ01000015.1"/>
</dbReference>
<comment type="caution">
    <text evidence="2">The sequence shown here is derived from an EMBL/GenBank/DDBJ whole genome shotgun (WGS) entry which is preliminary data.</text>
</comment>
<keyword evidence="3" id="KW-1185">Reference proteome</keyword>
<feature type="transmembrane region" description="Helical" evidence="1">
    <location>
        <begin position="26"/>
        <end position="45"/>
    </location>
</feature>
<dbReference type="AlphaFoldDB" id="A0A6I4IVB8"/>
<accession>A0A6I4IVB8</accession>
<dbReference type="EMBL" id="WQLW01000015">
    <property type="protein sequence ID" value="MVO10755.1"/>
    <property type="molecule type" value="Genomic_DNA"/>
</dbReference>
<organism evidence="2 3">
    <name type="scientific">Flavobacterium profundi</name>
    <dbReference type="NCBI Taxonomy" id="1774945"/>
    <lineage>
        <taxon>Bacteria</taxon>
        <taxon>Pseudomonadati</taxon>
        <taxon>Bacteroidota</taxon>
        <taxon>Flavobacteriia</taxon>
        <taxon>Flavobacteriales</taxon>
        <taxon>Flavobacteriaceae</taxon>
        <taxon>Flavobacterium</taxon>
    </lineage>
</organism>